<sequence>MTSSFRSRQIVTHQNQLNEKILLQLLDSLQRKLLDRRGKKTELVVHGGVISVLVYKSRPVTTDIDYIERLLPEELDPPKKKSGFAFGELLRKFISAIRLRRGQDERTVIKECIAETAAEFNAKHANPLIVLEHDWMNSAGDVALPWHLEYFSADCCMVDPLVISAMREAETQGNIIYDSPGLKLVGITPSWTFALKLQRYSHMDEQDIVCLLQRDGACANYTEDEFVWMVEERLRIDCPEMEYDHYPEKAKVEWMARLRDCVRKAKYQLGAHTNYHSPDSSDVYV</sequence>
<evidence type="ECO:0000313" key="2">
    <source>
        <dbReference type="Proteomes" id="UP000757232"/>
    </source>
</evidence>
<dbReference type="AlphaFoldDB" id="A0A9Q5N4T1"/>
<reference evidence="1" key="1">
    <citation type="submission" date="2016-06" db="EMBL/GenBank/DDBJ databases">
        <title>Draft Genome sequence of the fungus Inonotus baumii.</title>
        <authorList>
            <person name="Zhu H."/>
            <person name="Lin W."/>
        </authorList>
    </citation>
    <scope>NUCLEOTIDE SEQUENCE</scope>
    <source>
        <strain evidence="1">821</strain>
    </source>
</reference>
<dbReference type="OrthoDB" id="3141838at2759"/>
<accession>A0A9Q5N4T1</accession>
<organism evidence="1 2">
    <name type="scientific">Sanghuangporus baumii</name>
    <name type="common">Phellinus baumii</name>
    <dbReference type="NCBI Taxonomy" id="108892"/>
    <lineage>
        <taxon>Eukaryota</taxon>
        <taxon>Fungi</taxon>
        <taxon>Dikarya</taxon>
        <taxon>Basidiomycota</taxon>
        <taxon>Agaricomycotina</taxon>
        <taxon>Agaricomycetes</taxon>
        <taxon>Hymenochaetales</taxon>
        <taxon>Hymenochaetaceae</taxon>
        <taxon>Sanghuangporus</taxon>
    </lineage>
</organism>
<name>A0A9Q5N4T1_SANBA</name>
<comment type="caution">
    <text evidence="1">The sequence shown here is derived from an EMBL/GenBank/DDBJ whole genome shotgun (WGS) entry which is preliminary data.</text>
</comment>
<dbReference type="Proteomes" id="UP000757232">
    <property type="component" value="Unassembled WGS sequence"/>
</dbReference>
<keyword evidence="2" id="KW-1185">Reference proteome</keyword>
<proteinExistence type="predicted"/>
<evidence type="ECO:0000313" key="1">
    <source>
        <dbReference type="EMBL" id="OCB85321.1"/>
    </source>
</evidence>
<dbReference type="EMBL" id="LNZH02000210">
    <property type="protein sequence ID" value="OCB85321.1"/>
    <property type="molecule type" value="Genomic_DNA"/>
</dbReference>
<gene>
    <name evidence="1" type="ORF">A7U60_g7626</name>
</gene>
<protein>
    <submittedName>
        <fullName evidence="1">Uncharacterized protein</fullName>
    </submittedName>
</protein>